<comment type="subcellular location">
    <subcellularLocation>
        <location evidence="1">Membrane</location>
        <topology evidence="1">Single-pass type I membrane protein</topology>
    </subcellularLocation>
</comment>
<dbReference type="SMART" id="SM00409">
    <property type="entry name" value="IG"/>
    <property type="match status" value="1"/>
</dbReference>
<evidence type="ECO:0000313" key="14">
    <source>
        <dbReference type="Proteomes" id="UP000472240"/>
    </source>
</evidence>
<dbReference type="GeneTree" id="ENSGT00510000048998"/>
<evidence type="ECO:0000259" key="12">
    <source>
        <dbReference type="PROSITE" id="PS50835"/>
    </source>
</evidence>
<evidence type="ECO:0000256" key="8">
    <source>
        <dbReference type="ARBA" id="ARBA00023157"/>
    </source>
</evidence>
<protein>
    <recommendedName>
        <fullName evidence="12">Ig-like domain-containing protein</fullName>
    </recommendedName>
</protein>
<organism evidence="13 14">
    <name type="scientific">Rhinolophus ferrumequinum</name>
    <name type="common">Greater horseshoe bat</name>
    <dbReference type="NCBI Taxonomy" id="59479"/>
    <lineage>
        <taxon>Eukaryota</taxon>
        <taxon>Metazoa</taxon>
        <taxon>Chordata</taxon>
        <taxon>Craniata</taxon>
        <taxon>Vertebrata</taxon>
        <taxon>Euteleostomi</taxon>
        <taxon>Mammalia</taxon>
        <taxon>Eutheria</taxon>
        <taxon>Laurasiatheria</taxon>
        <taxon>Chiroptera</taxon>
        <taxon>Yinpterochiroptera</taxon>
        <taxon>Rhinolophoidea</taxon>
        <taxon>Rhinolophidae</taxon>
        <taxon>Rhinolophinae</taxon>
        <taxon>Rhinolophus</taxon>
    </lineage>
</organism>
<dbReference type="GO" id="GO:0015026">
    <property type="term" value="F:coreceptor activity"/>
    <property type="evidence" value="ECO:0007669"/>
    <property type="project" value="InterPro"/>
</dbReference>
<reference evidence="13 14" key="1">
    <citation type="journal article" date="2015" name="Annu Rev Anim Biosci">
        <title>The Genome 10K Project: a way forward.</title>
        <authorList>
            <person name="Koepfli K.P."/>
            <person name="Paten B."/>
            <person name="O'Brien S.J."/>
            <person name="Koepfli K.P."/>
            <person name="Paten B."/>
            <person name="Antunes A."/>
            <person name="Belov K."/>
            <person name="Bustamante C."/>
            <person name="Castoe T.A."/>
            <person name="Clawson H."/>
            <person name="Crawford A.J."/>
            <person name="Diekhans M."/>
            <person name="Distel D."/>
            <person name="Durbin R."/>
            <person name="Earl D."/>
            <person name="Fujita M.K."/>
            <person name="Gamble T."/>
            <person name="Georges A."/>
            <person name="Gemmell N."/>
            <person name="Gilbert M.T."/>
            <person name="Graves J.M."/>
            <person name="Green R.E."/>
            <person name="Hickey G."/>
            <person name="Jarvis E.D."/>
            <person name="Johnson W."/>
            <person name="Komissarov A."/>
            <person name="Korf I."/>
            <person name="Kuhn R."/>
            <person name="Larkin D.M."/>
            <person name="Lewin H."/>
            <person name="Lopez J.V."/>
            <person name="Ma J."/>
            <person name="Marques-Bonet T."/>
            <person name="Miller W."/>
            <person name="Murphy R."/>
            <person name="Pevzner P."/>
            <person name="Shapiro B."/>
            <person name="Steiner C."/>
            <person name="Tamazian G."/>
            <person name="Venkatesh B."/>
            <person name="Wang J."/>
            <person name="Wayne R."/>
            <person name="Wiley E."/>
            <person name="Yang H."/>
            <person name="Zhang G."/>
            <person name="Haussler D."/>
            <person name="Ryder O."/>
            <person name="O'Brien S.J."/>
        </authorList>
    </citation>
    <scope>NUCLEOTIDE SEQUENCE</scope>
</reference>
<evidence type="ECO:0000256" key="11">
    <source>
        <dbReference type="SAM" id="SignalP"/>
    </source>
</evidence>
<reference evidence="13 14" key="2">
    <citation type="journal article" date="2018" name="Annu Rev Anim Biosci">
        <title>Bat Biology, Genomes, and the Bat1K Project: To Generate Chromosome-Level Genomes for All Living Bat Species.</title>
        <authorList>
            <person name="Teeling E.C."/>
            <person name="Vernes S.C."/>
            <person name="Davalos L.M."/>
            <person name="Ray D.A."/>
            <person name="Gilbert M.T.P."/>
            <person name="Myers E."/>
        </authorList>
    </citation>
    <scope>NUCLEOTIDE SEQUENCE</scope>
</reference>
<evidence type="ECO:0000256" key="6">
    <source>
        <dbReference type="ARBA" id="ARBA00023130"/>
    </source>
</evidence>
<accession>A0A671EIQ9</accession>
<evidence type="ECO:0000256" key="1">
    <source>
        <dbReference type="ARBA" id="ARBA00004479"/>
    </source>
</evidence>
<keyword evidence="5" id="KW-1133">Transmembrane helix</keyword>
<evidence type="ECO:0000256" key="4">
    <source>
        <dbReference type="ARBA" id="ARBA00022859"/>
    </source>
</evidence>
<dbReference type="SMART" id="SM00406">
    <property type="entry name" value="IGv"/>
    <property type="match status" value="1"/>
</dbReference>
<keyword evidence="4" id="KW-0391">Immunity</keyword>
<dbReference type="GO" id="GO:0042288">
    <property type="term" value="F:MHC class I protein binding"/>
    <property type="evidence" value="ECO:0007669"/>
    <property type="project" value="InterPro"/>
</dbReference>
<dbReference type="PANTHER" id="PTHR11292">
    <property type="entry name" value="T-CELL SURFACE GLYCOPROTEIN CD8 BETA CHAIN"/>
    <property type="match status" value="1"/>
</dbReference>
<dbReference type="SUPFAM" id="SSF48726">
    <property type="entry name" value="Immunoglobulin"/>
    <property type="match status" value="1"/>
</dbReference>
<evidence type="ECO:0000256" key="9">
    <source>
        <dbReference type="ARBA" id="ARBA00023180"/>
    </source>
</evidence>
<name>A0A671EIQ9_RHIFE</name>
<dbReference type="InterPro" id="IPR036179">
    <property type="entry name" value="Ig-like_dom_sf"/>
</dbReference>
<keyword evidence="2" id="KW-0812">Transmembrane</keyword>
<dbReference type="PANTHER" id="PTHR11292:SF7">
    <property type="entry name" value="T-CELL SURFACE GLYCOPROTEIN CD8 BETA CHAIN-RELATED"/>
    <property type="match status" value="1"/>
</dbReference>
<dbReference type="Gene3D" id="2.60.40.10">
    <property type="entry name" value="Immunoglobulins"/>
    <property type="match status" value="1"/>
</dbReference>
<keyword evidence="10" id="KW-0393">Immunoglobulin domain</keyword>
<proteinExistence type="predicted"/>
<dbReference type="PROSITE" id="PS50835">
    <property type="entry name" value="IG_LIKE"/>
    <property type="match status" value="1"/>
</dbReference>
<reference evidence="13" key="4">
    <citation type="submission" date="2025-08" db="UniProtKB">
        <authorList>
            <consortium name="Ensembl"/>
        </authorList>
    </citation>
    <scope>IDENTIFICATION</scope>
</reference>
<dbReference type="InterPro" id="IPR013106">
    <property type="entry name" value="Ig_V-set"/>
</dbReference>
<dbReference type="FunFam" id="2.60.40.10:FF:000645">
    <property type="entry name" value="T-cell surface glycoprotein CD8 beta chain"/>
    <property type="match status" value="1"/>
</dbReference>
<evidence type="ECO:0000256" key="2">
    <source>
        <dbReference type="ARBA" id="ARBA00022692"/>
    </source>
</evidence>
<dbReference type="InterPro" id="IPR007110">
    <property type="entry name" value="Ig-like_dom"/>
</dbReference>
<dbReference type="GO" id="GO:0002250">
    <property type="term" value="P:adaptive immune response"/>
    <property type="evidence" value="ECO:0007669"/>
    <property type="project" value="UniProtKB-KW"/>
</dbReference>
<keyword evidence="3 11" id="KW-0732">Signal</keyword>
<dbReference type="Ensembl" id="ENSRFET00010014420.1">
    <property type="protein sequence ID" value="ENSRFEP00010013179.1"/>
    <property type="gene ID" value="ENSRFEG00010008965.1"/>
</dbReference>
<keyword evidence="7" id="KW-0472">Membrane</keyword>
<dbReference type="InterPro" id="IPR003599">
    <property type="entry name" value="Ig_sub"/>
</dbReference>
<dbReference type="InterPro" id="IPR013783">
    <property type="entry name" value="Ig-like_fold"/>
</dbReference>
<evidence type="ECO:0000256" key="7">
    <source>
        <dbReference type="ARBA" id="ARBA00023136"/>
    </source>
</evidence>
<keyword evidence="8" id="KW-1015">Disulfide bond</keyword>
<reference evidence="14" key="3">
    <citation type="submission" date="2018-12" db="EMBL/GenBank/DDBJ databases">
        <title>G10K-VGP greater horseshoe bat female genome, primary haplotype.</title>
        <authorList>
            <person name="Teeling E."/>
            <person name="Myers G."/>
            <person name="Vernes S."/>
            <person name="Pippel M."/>
            <person name="Winkler S."/>
            <person name="Fedrigo O."/>
            <person name="Rhie A."/>
            <person name="Koren S."/>
            <person name="Phillippy A."/>
            <person name="Lewin H."/>
            <person name="Damas J."/>
            <person name="Howe K."/>
            <person name="Mountcastle J."/>
            <person name="Jarvis E.D."/>
        </authorList>
    </citation>
    <scope>NUCLEOTIDE SEQUENCE [LARGE SCALE GENOMIC DNA]</scope>
</reference>
<dbReference type="InParanoid" id="A0A671EIQ9"/>
<keyword evidence="14" id="KW-1185">Reference proteome</keyword>
<evidence type="ECO:0000256" key="10">
    <source>
        <dbReference type="ARBA" id="ARBA00023319"/>
    </source>
</evidence>
<dbReference type="GO" id="GO:0009986">
    <property type="term" value="C:cell surface"/>
    <property type="evidence" value="ECO:0007669"/>
    <property type="project" value="TreeGrafter"/>
</dbReference>
<dbReference type="GO" id="GO:0005886">
    <property type="term" value="C:plasma membrane"/>
    <property type="evidence" value="ECO:0007669"/>
    <property type="project" value="UniProtKB-ARBA"/>
</dbReference>
<feature type="signal peptide" evidence="11">
    <location>
        <begin position="1"/>
        <end position="19"/>
    </location>
</feature>
<dbReference type="FunCoup" id="A0A671EIQ9">
    <property type="interactions" value="246"/>
</dbReference>
<keyword evidence="6" id="KW-1064">Adaptive immunity</keyword>
<feature type="chain" id="PRO_5025590151" description="Ig-like domain-containing protein" evidence="11">
    <location>
        <begin position="20"/>
        <end position="190"/>
    </location>
</feature>
<reference evidence="13" key="5">
    <citation type="submission" date="2025-09" db="UniProtKB">
        <authorList>
            <consortium name="Ensembl"/>
        </authorList>
    </citation>
    <scope>IDENTIFICATION</scope>
</reference>
<evidence type="ECO:0000313" key="13">
    <source>
        <dbReference type="Ensembl" id="ENSRFEP00010013179.1"/>
    </source>
</evidence>
<dbReference type="GO" id="GO:0050776">
    <property type="term" value="P:regulation of immune response"/>
    <property type="evidence" value="ECO:0007669"/>
    <property type="project" value="InterPro"/>
</dbReference>
<dbReference type="Proteomes" id="UP000472240">
    <property type="component" value="Chromosome 13"/>
</dbReference>
<evidence type="ECO:0000256" key="5">
    <source>
        <dbReference type="ARBA" id="ARBA00022989"/>
    </source>
</evidence>
<evidence type="ECO:0000256" key="3">
    <source>
        <dbReference type="ARBA" id="ARBA00022729"/>
    </source>
</evidence>
<feature type="domain" description="Ig-like" evidence="12">
    <location>
        <begin position="21"/>
        <end position="115"/>
    </location>
</feature>
<dbReference type="AlphaFoldDB" id="A0A671EIQ9"/>
<keyword evidence="9" id="KW-0325">Glycoprotein</keyword>
<dbReference type="OMA" id="RLWLRIH"/>
<dbReference type="Pfam" id="PF07686">
    <property type="entry name" value="V-set"/>
    <property type="match status" value="1"/>
</dbReference>
<sequence>MLLRGLWLFLAAQLAALHGSSVLHQSPTYKQVQTNRMVNLSCEAKSSLSNPRIFWLRQRQDPVIHYEFLGVLDSSKRLVYGEGVEQEKLTVSQEGTRSDLSLINVKPSDSGMYFCMTIGNPELTFGKGTQLSVVDVLPTTAQPTKKTTPKRTTCRNMSRVTRKGEFFCPPGLSEEQETISLTVFLFSLPP</sequence>
<dbReference type="InterPro" id="IPR042414">
    <property type="entry name" value="CD8B"/>
</dbReference>